<keyword evidence="2" id="KW-1185">Reference proteome</keyword>
<accession>A0A5K7YWT3</accession>
<dbReference type="OrthoDB" id="9779322at2"/>
<dbReference type="Pfam" id="PF02596">
    <property type="entry name" value="DUF169"/>
    <property type="match status" value="1"/>
</dbReference>
<reference evidence="1 2" key="1">
    <citation type="submission" date="2019-11" db="EMBL/GenBank/DDBJ databases">
        <title>Comparative genomics of hydrocarbon-degrading Desulfosarcina strains.</title>
        <authorList>
            <person name="Watanabe M."/>
            <person name="Kojima H."/>
            <person name="Fukui M."/>
        </authorList>
    </citation>
    <scope>NUCLEOTIDE SEQUENCE [LARGE SCALE GENOMIC DNA]</scope>
    <source>
        <strain evidence="1 2">PP31</strain>
    </source>
</reference>
<gene>
    <name evidence="1" type="ORF">DSCW_16390</name>
</gene>
<protein>
    <recommendedName>
        <fullName evidence="3">DUF169 domain-containing protein</fullName>
    </recommendedName>
</protein>
<organism evidence="1 2">
    <name type="scientific">Desulfosarcina widdelii</name>
    <dbReference type="NCBI Taxonomy" id="947919"/>
    <lineage>
        <taxon>Bacteria</taxon>
        <taxon>Pseudomonadati</taxon>
        <taxon>Thermodesulfobacteriota</taxon>
        <taxon>Desulfobacteria</taxon>
        <taxon>Desulfobacterales</taxon>
        <taxon>Desulfosarcinaceae</taxon>
        <taxon>Desulfosarcina</taxon>
    </lineage>
</organism>
<proteinExistence type="predicted"/>
<evidence type="ECO:0008006" key="3">
    <source>
        <dbReference type="Google" id="ProtNLM"/>
    </source>
</evidence>
<evidence type="ECO:0000313" key="1">
    <source>
        <dbReference type="EMBL" id="BBO74222.1"/>
    </source>
</evidence>
<sequence>MTVQSILEETQTFLEHLGLNEEPFGVYYDDVKPKKAFGPKTGVPISRESEEKGQVDMQEVMKTFSCVIGNIWLARKKKCAAFISTEEYGCLGGVFYCSMMKPNLRFIEHYVTTGFEGTPVQGERYLPSPESMRKFLEKVDPRKAPAKYCIFKPLSLFSDNEEPEFVIFFARPEVLTGLFVQTTFTTGEVDCVASPFGAGCTNILAWPLYYKEKGLEKAVLGGFDPSARKFLKTDELTFTVPWSLYQKMLKALPESMFNVDGEWTSVRKKVDRSAAAWGEKE</sequence>
<dbReference type="AlphaFoldDB" id="A0A5K7YWT3"/>
<name>A0A5K7YWT3_9BACT</name>
<dbReference type="InterPro" id="IPR003748">
    <property type="entry name" value="DUF169"/>
</dbReference>
<dbReference type="EMBL" id="AP021875">
    <property type="protein sequence ID" value="BBO74222.1"/>
    <property type="molecule type" value="Genomic_DNA"/>
</dbReference>
<dbReference type="RefSeq" id="WP_155303267.1">
    <property type="nucleotide sequence ID" value="NZ_AP021875.1"/>
</dbReference>
<dbReference type="Proteomes" id="UP000427769">
    <property type="component" value="Chromosome"/>
</dbReference>
<evidence type="ECO:0000313" key="2">
    <source>
        <dbReference type="Proteomes" id="UP000427769"/>
    </source>
</evidence>
<dbReference type="KEGG" id="dwd:DSCW_16390"/>